<dbReference type="InterPro" id="IPR001356">
    <property type="entry name" value="HD"/>
</dbReference>
<dbReference type="Gene3D" id="1.10.10.60">
    <property type="entry name" value="Homeodomain-like"/>
    <property type="match status" value="1"/>
</dbReference>
<dbReference type="EMBL" id="KT991408">
    <property type="protein sequence ID" value="ALT32063.1"/>
    <property type="molecule type" value="mRNA"/>
</dbReference>
<dbReference type="InterPro" id="IPR009057">
    <property type="entry name" value="Homeodomain-like_sf"/>
</dbReference>
<evidence type="ECO:0000256" key="7">
    <source>
        <dbReference type="PROSITE-ProRule" id="PRU00108"/>
    </source>
</evidence>
<evidence type="ECO:0000256" key="3">
    <source>
        <dbReference type="ARBA" id="ARBA00022473"/>
    </source>
</evidence>
<keyword evidence="3" id="KW-0217">Developmental protein</keyword>
<evidence type="ECO:0000256" key="4">
    <source>
        <dbReference type="ARBA" id="ARBA00023125"/>
    </source>
</evidence>
<proteinExistence type="evidence at transcript level"/>
<keyword evidence="6 7" id="KW-0539">Nucleus</keyword>
<feature type="domain" description="Homeobox" evidence="10">
    <location>
        <begin position="201"/>
        <end position="261"/>
    </location>
</feature>
<dbReference type="SMART" id="SM00389">
    <property type="entry name" value="HOX"/>
    <property type="match status" value="1"/>
</dbReference>
<dbReference type="SUPFAM" id="SSF46689">
    <property type="entry name" value="Homeodomain-like"/>
    <property type="match status" value="1"/>
</dbReference>
<dbReference type="PANTHER" id="PTHR45874">
    <property type="entry name" value="HOMEOBOX PROTEIN ABDOMINAL-B"/>
    <property type="match status" value="1"/>
</dbReference>
<keyword evidence="5 7" id="KW-0371">Homeobox</keyword>
<organism evidence="11">
    <name type="scientific">Milnesium tardigradum</name>
    <name type="common">Water bear</name>
    <name type="synonym">Tardigrade</name>
    <dbReference type="NCBI Taxonomy" id="46460"/>
    <lineage>
        <taxon>Eukaryota</taxon>
        <taxon>Metazoa</taxon>
        <taxon>Ecdysozoa</taxon>
        <taxon>Tardigrada</taxon>
        <taxon>Eutardigrada</taxon>
        <taxon>Apochela</taxon>
        <taxon>Milnesiidae</taxon>
        <taxon>Milnesium</taxon>
    </lineage>
</organism>
<evidence type="ECO:0000256" key="2">
    <source>
        <dbReference type="ARBA" id="ARBA00006317"/>
    </source>
</evidence>
<dbReference type="GO" id="GO:0005634">
    <property type="term" value="C:nucleus"/>
    <property type="evidence" value="ECO:0007669"/>
    <property type="project" value="UniProtKB-SubCell"/>
</dbReference>
<feature type="DNA-binding region" description="Homeobox" evidence="7">
    <location>
        <begin position="203"/>
        <end position="262"/>
    </location>
</feature>
<comment type="subcellular location">
    <subcellularLocation>
        <location evidence="1 7 8">Nucleus</location>
    </subcellularLocation>
</comment>
<evidence type="ECO:0000256" key="5">
    <source>
        <dbReference type="ARBA" id="ARBA00023155"/>
    </source>
</evidence>
<dbReference type="PROSITE" id="PS50071">
    <property type="entry name" value="HOMEOBOX_2"/>
    <property type="match status" value="1"/>
</dbReference>
<evidence type="ECO:0000256" key="9">
    <source>
        <dbReference type="SAM" id="MobiDB-lite"/>
    </source>
</evidence>
<protein>
    <submittedName>
        <fullName evidence="11">Abdominal-B</fullName>
    </submittedName>
</protein>
<dbReference type="InterPro" id="IPR020479">
    <property type="entry name" value="HD_metazoa"/>
</dbReference>
<dbReference type="PROSITE" id="PS00027">
    <property type="entry name" value="HOMEOBOX_1"/>
    <property type="match status" value="1"/>
</dbReference>
<feature type="compositionally biased region" description="Basic residues" evidence="9">
    <location>
        <begin position="255"/>
        <end position="267"/>
    </location>
</feature>
<dbReference type="PANTHER" id="PTHR45874:SF4">
    <property type="entry name" value="HOMEOBOX PROTEIN ABDOMINAL-B"/>
    <property type="match status" value="1"/>
</dbReference>
<dbReference type="FunFam" id="1.10.10.60:FF:000166">
    <property type="entry name" value="homeobox protein Hox-C11"/>
    <property type="match status" value="1"/>
</dbReference>
<evidence type="ECO:0000256" key="6">
    <source>
        <dbReference type="ARBA" id="ARBA00023242"/>
    </source>
</evidence>
<feature type="region of interest" description="Disordered" evidence="9">
    <location>
        <begin position="255"/>
        <end position="276"/>
    </location>
</feature>
<dbReference type="InterPro" id="IPR046333">
    <property type="entry name" value="HXA10/ABDB-like"/>
</dbReference>
<evidence type="ECO:0000313" key="11">
    <source>
        <dbReference type="EMBL" id="ALT32063.1"/>
    </source>
</evidence>
<sequence length="276" mass="30670">MQRSGSLEFTSALIDSEYWSFGPITRMSEASRMTLGPTNSFLTHHPFTHTTHHPHHALSHSLNHSSINNSIEAAAAMSAFSATTPMQWGYAGGYTGASGQSATSSSPIETFPGFHLANSSYLDERNRHYANTANSSAAATSVVDTFTDPFNRINSINNAYNNAATAAVIQAASANAAMASSFYPSPTDSYASAGLDWTSQVTMRKKRKPYSKYQTLELEKEYLYNIYINKQKRWELARSLNLTERQVKIWFQNRRMKQKKHTTRQAHSKSSSSSQS</sequence>
<feature type="non-terminal residue" evidence="11">
    <location>
        <position position="276"/>
    </location>
</feature>
<keyword evidence="4 7" id="KW-0238">DNA-binding</keyword>
<reference evidence="11" key="1">
    <citation type="journal article" date="2016" name="Curr. Biol.">
        <title>The Compact Body Plan of Tardigrades Evolved by the Loss of a Large Body Region.</title>
        <authorList>
            <person name="Smith F.W."/>
            <person name="Boothby T.C."/>
            <person name="Giovannini I."/>
            <person name="Rebecchi L."/>
            <person name="Jockusch E.L."/>
            <person name="Goldstein B."/>
        </authorList>
    </citation>
    <scope>NUCLEOTIDE SEQUENCE</scope>
</reference>
<comment type="similarity">
    <text evidence="2">Belongs to the Abd-B homeobox family.</text>
</comment>
<accession>A0A0U2RGH5</accession>
<dbReference type="Pfam" id="PF00046">
    <property type="entry name" value="Homeodomain"/>
    <property type="match status" value="1"/>
</dbReference>
<dbReference type="GO" id="GO:0000978">
    <property type="term" value="F:RNA polymerase II cis-regulatory region sequence-specific DNA binding"/>
    <property type="evidence" value="ECO:0007669"/>
    <property type="project" value="TreeGrafter"/>
</dbReference>
<dbReference type="AlphaFoldDB" id="A0A0U2RGH5"/>
<dbReference type="CDD" id="cd00086">
    <property type="entry name" value="homeodomain"/>
    <property type="match status" value="1"/>
</dbReference>
<evidence type="ECO:0000256" key="1">
    <source>
        <dbReference type="ARBA" id="ARBA00004123"/>
    </source>
</evidence>
<dbReference type="GO" id="GO:0000981">
    <property type="term" value="F:DNA-binding transcription factor activity, RNA polymerase II-specific"/>
    <property type="evidence" value="ECO:0007669"/>
    <property type="project" value="InterPro"/>
</dbReference>
<evidence type="ECO:0000256" key="8">
    <source>
        <dbReference type="RuleBase" id="RU000682"/>
    </source>
</evidence>
<evidence type="ECO:0000259" key="10">
    <source>
        <dbReference type="PROSITE" id="PS50071"/>
    </source>
</evidence>
<dbReference type="PRINTS" id="PR00024">
    <property type="entry name" value="HOMEOBOX"/>
</dbReference>
<dbReference type="InterPro" id="IPR017970">
    <property type="entry name" value="Homeobox_CS"/>
</dbReference>
<name>A0A0U2RGH5_MILTA</name>